<keyword evidence="4" id="KW-0804">Transcription</keyword>
<dbReference type="AlphaFoldDB" id="A0AAJ6BHA1"/>
<dbReference type="Gene3D" id="1.10.10.60">
    <property type="entry name" value="Homeodomain-like"/>
    <property type="match status" value="1"/>
</dbReference>
<feature type="DNA-binding region" description="H-T-H motif" evidence="5">
    <location>
        <begin position="22"/>
        <end position="41"/>
    </location>
</feature>
<evidence type="ECO:0000313" key="7">
    <source>
        <dbReference type="EMBL" id="WEK36993.1"/>
    </source>
</evidence>
<evidence type="ECO:0000256" key="4">
    <source>
        <dbReference type="ARBA" id="ARBA00023163"/>
    </source>
</evidence>
<keyword evidence="2" id="KW-0805">Transcription regulation</keyword>
<gene>
    <name evidence="7" type="ORF">P0Y53_05710</name>
</gene>
<dbReference type="Proteomes" id="UP001220610">
    <property type="component" value="Chromosome"/>
</dbReference>
<dbReference type="Pfam" id="PF00440">
    <property type="entry name" value="TetR_N"/>
    <property type="match status" value="1"/>
</dbReference>
<dbReference type="PANTHER" id="PTHR30055:SF175">
    <property type="entry name" value="HTH-TYPE TRANSCRIPTIONAL REPRESSOR KSTR2"/>
    <property type="match status" value="1"/>
</dbReference>
<dbReference type="SUPFAM" id="SSF48498">
    <property type="entry name" value="Tetracyclin repressor-like, C-terminal domain"/>
    <property type="match status" value="1"/>
</dbReference>
<evidence type="ECO:0000259" key="6">
    <source>
        <dbReference type="PROSITE" id="PS50977"/>
    </source>
</evidence>
<protein>
    <submittedName>
        <fullName evidence="7">TetR/AcrR family transcriptional regulator</fullName>
    </submittedName>
</protein>
<keyword evidence="3 5" id="KW-0238">DNA-binding</keyword>
<accession>A0AAJ6BHA1</accession>
<feature type="domain" description="HTH tetR-type" evidence="6">
    <location>
        <begin position="1"/>
        <end position="59"/>
    </location>
</feature>
<evidence type="ECO:0000256" key="1">
    <source>
        <dbReference type="ARBA" id="ARBA00022491"/>
    </source>
</evidence>
<evidence type="ECO:0000256" key="5">
    <source>
        <dbReference type="PROSITE-ProRule" id="PRU00335"/>
    </source>
</evidence>
<evidence type="ECO:0000313" key="8">
    <source>
        <dbReference type="Proteomes" id="UP001220610"/>
    </source>
</evidence>
<dbReference type="SUPFAM" id="SSF46689">
    <property type="entry name" value="Homeodomain-like"/>
    <property type="match status" value="1"/>
</dbReference>
<dbReference type="InterPro" id="IPR036271">
    <property type="entry name" value="Tet_transcr_reg_TetR-rel_C_sf"/>
</dbReference>
<proteinExistence type="predicted"/>
<dbReference type="InterPro" id="IPR009057">
    <property type="entry name" value="Homeodomain-like_sf"/>
</dbReference>
<dbReference type="InterPro" id="IPR001647">
    <property type="entry name" value="HTH_TetR"/>
</dbReference>
<evidence type="ECO:0000256" key="3">
    <source>
        <dbReference type="ARBA" id="ARBA00023125"/>
    </source>
</evidence>
<keyword evidence="1" id="KW-0678">Repressor</keyword>
<dbReference type="EMBL" id="CP119311">
    <property type="protein sequence ID" value="WEK36993.1"/>
    <property type="molecule type" value="Genomic_DNA"/>
</dbReference>
<sequence length="209" mass="24364">MEQKILDIAYQLFTTQGIHQFTMDDLAARLGISKKTLYRYFVSRQELVEQVCGRMTDEYEASMEVVDQEELDSLQRLLGYIHPVMGFCKKVTPVFFNDLRRHFPLQWTELQLKLENTVKSRLVKVLENGIQEGYFRGNLHPTLVMAIWQQHLQRDFEFAAMLVNDYSKEEVFRQAIYLFLYGVVAPGAISKLEEELSAYKSHMPAIAAK</sequence>
<dbReference type="PROSITE" id="PS50977">
    <property type="entry name" value="HTH_TETR_2"/>
    <property type="match status" value="1"/>
</dbReference>
<dbReference type="Gene3D" id="1.10.357.10">
    <property type="entry name" value="Tetracycline Repressor, domain 2"/>
    <property type="match status" value="1"/>
</dbReference>
<dbReference type="InterPro" id="IPR050109">
    <property type="entry name" value="HTH-type_TetR-like_transc_reg"/>
</dbReference>
<evidence type="ECO:0000256" key="2">
    <source>
        <dbReference type="ARBA" id="ARBA00023015"/>
    </source>
</evidence>
<dbReference type="PRINTS" id="PR00455">
    <property type="entry name" value="HTHTETR"/>
</dbReference>
<organism evidence="7 8">
    <name type="scientific">Candidatus Pseudobacter hemicellulosilyticus</name>
    <dbReference type="NCBI Taxonomy" id="3121375"/>
    <lineage>
        <taxon>Bacteria</taxon>
        <taxon>Pseudomonadati</taxon>
        <taxon>Bacteroidota</taxon>
        <taxon>Chitinophagia</taxon>
        <taxon>Chitinophagales</taxon>
        <taxon>Chitinophagaceae</taxon>
        <taxon>Pseudobacter</taxon>
    </lineage>
</organism>
<name>A0AAJ6BHA1_9BACT</name>
<reference evidence="7" key="1">
    <citation type="submission" date="2023-03" db="EMBL/GenBank/DDBJ databases">
        <title>Andean soil-derived lignocellulolytic bacterial consortium as a source of novel taxa and putative plastic-active enzymes.</title>
        <authorList>
            <person name="Diaz-Garcia L."/>
            <person name="Chuvochina M."/>
            <person name="Feuerriegel G."/>
            <person name="Bunk B."/>
            <person name="Sproer C."/>
            <person name="Streit W.R."/>
            <person name="Rodriguez L.M."/>
            <person name="Overmann J."/>
            <person name="Jimenez D.J."/>
        </authorList>
    </citation>
    <scope>NUCLEOTIDE SEQUENCE</scope>
    <source>
        <strain evidence="7">MAG 7</strain>
    </source>
</reference>
<dbReference type="PANTHER" id="PTHR30055">
    <property type="entry name" value="HTH-TYPE TRANSCRIPTIONAL REGULATOR RUTR"/>
    <property type="match status" value="1"/>
</dbReference>
<dbReference type="GO" id="GO:0003700">
    <property type="term" value="F:DNA-binding transcription factor activity"/>
    <property type="evidence" value="ECO:0007669"/>
    <property type="project" value="TreeGrafter"/>
</dbReference>
<dbReference type="GO" id="GO:0000976">
    <property type="term" value="F:transcription cis-regulatory region binding"/>
    <property type="evidence" value="ECO:0007669"/>
    <property type="project" value="TreeGrafter"/>
</dbReference>